<evidence type="ECO:0000256" key="14">
    <source>
        <dbReference type="HAMAP-Rule" id="MF_02239"/>
    </source>
</evidence>
<keyword evidence="6 14" id="KW-0349">Heme</keyword>
<gene>
    <name evidence="16" type="ORF">SPHI_12690</name>
</gene>
<dbReference type="HAMAP" id="MF_02239">
    <property type="entry name" value="HemJ"/>
    <property type="match status" value="1"/>
</dbReference>
<dbReference type="RefSeq" id="WP_076744046.1">
    <property type="nucleotide sequence ID" value="NZ_MPSB01000004.1"/>
</dbReference>
<dbReference type="PANTHER" id="PTHR40255">
    <property type="entry name" value="UPF0093 MEMBRANE PROTEIN SLR1790"/>
    <property type="match status" value="1"/>
</dbReference>
<dbReference type="PIRSF" id="PIRSF004638">
    <property type="entry name" value="UCP004638"/>
    <property type="match status" value="1"/>
</dbReference>
<proteinExistence type="inferred from homology"/>
<dbReference type="UniPathway" id="UPA00251">
    <property type="reaction ID" value="UER00324"/>
</dbReference>
<evidence type="ECO:0000256" key="8">
    <source>
        <dbReference type="ARBA" id="ARBA00022723"/>
    </source>
</evidence>
<evidence type="ECO:0000256" key="4">
    <source>
        <dbReference type="ARBA" id="ARBA00017504"/>
    </source>
</evidence>
<comment type="similarity">
    <text evidence="3 14 15">Belongs to the HemJ family.</text>
</comment>
<evidence type="ECO:0000256" key="10">
    <source>
        <dbReference type="ARBA" id="ARBA00023002"/>
    </source>
</evidence>
<keyword evidence="17" id="KW-1185">Reference proteome</keyword>
<dbReference type="GO" id="GO:0006782">
    <property type="term" value="P:protoporphyrinogen IX biosynthetic process"/>
    <property type="evidence" value="ECO:0007669"/>
    <property type="project" value="UniProtKB-UniRule"/>
</dbReference>
<feature type="transmembrane region" description="Helical" evidence="14">
    <location>
        <begin position="131"/>
        <end position="149"/>
    </location>
</feature>
<evidence type="ECO:0000256" key="7">
    <source>
        <dbReference type="ARBA" id="ARBA00022692"/>
    </source>
</evidence>
<evidence type="ECO:0000256" key="1">
    <source>
        <dbReference type="ARBA" id="ARBA00004651"/>
    </source>
</evidence>
<comment type="subunit">
    <text evidence="14">Homodimer.</text>
</comment>
<evidence type="ECO:0000256" key="13">
    <source>
        <dbReference type="ARBA" id="ARBA00048390"/>
    </source>
</evidence>
<dbReference type="EC" id="1.3.99.-" evidence="14 15"/>
<dbReference type="GO" id="GO:0046872">
    <property type="term" value="F:metal ion binding"/>
    <property type="evidence" value="ECO:0007669"/>
    <property type="project" value="UniProtKB-UniRule"/>
</dbReference>
<comment type="cofactor">
    <cofactor evidence="14 15">
        <name>heme b</name>
        <dbReference type="ChEBI" id="CHEBI:60344"/>
    </cofactor>
    <text evidence="14 15">Binds 1 heme b (iron(II)-protoporphyrin IX) group per subunit.</text>
</comment>
<evidence type="ECO:0000313" key="17">
    <source>
        <dbReference type="Proteomes" id="UP000188729"/>
    </source>
</evidence>
<keyword evidence="12 14" id="KW-0472">Membrane</keyword>
<comment type="pathway">
    <text evidence="2 14 15">Porphyrin-containing compound metabolism; protoporphyrin-IX biosynthesis; protoporphyrin-IX from protoporphyrinogen-IX: step 1/1.</text>
</comment>
<feature type="transmembrane region" description="Helical" evidence="14">
    <location>
        <begin position="91"/>
        <end position="110"/>
    </location>
</feature>
<evidence type="ECO:0000256" key="15">
    <source>
        <dbReference type="PIRNR" id="PIRNR004638"/>
    </source>
</evidence>
<feature type="transmembrane region" description="Helical" evidence="14">
    <location>
        <begin position="61"/>
        <end position="85"/>
    </location>
</feature>
<keyword evidence="7 14" id="KW-0812">Transmembrane</keyword>
<comment type="subcellular location">
    <subcellularLocation>
        <location evidence="1 14">Cell membrane</location>
        <topology evidence="1 14">Multi-pass membrane protein</topology>
    </subcellularLocation>
</comment>
<comment type="function">
    <text evidence="14 15">Catalyzes the oxidation of protoporphyrinogen IX to protoporphyrin IX.</text>
</comment>
<comment type="catalytic activity">
    <reaction evidence="13 14 15">
        <text>protoporphyrinogen IX + 3 A = protoporphyrin IX + 3 AH2</text>
        <dbReference type="Rhea" id="RHEA:62000"/>
        <dbReference type="ChEBI" id="CHEBI:13193"/>
        <dbReference type="ChEBI" id="CHEBI:17499"/>
        <dbReference type="ChEBI" id="CHEBI:57306"/>
        <dbReference type="ChEBI" id="CHEBI:57307"/>
    </reaction>
</comment>
<protein>
    <recommendedName>
        <fullName evidence="4 14">Protoporphyrinogen IX oxidase</fullName>
        <shortName evidence="14">PPO</shortName>
        <ecNumber evidence="14 15">1.3.99.-</ecNumber>
    </recommendedName>
</protein>
<evidence type="ECO:0000256" key="2">
    <source>
        <dbReference type="ARBA" id="ARBA00005073"/>
    </source>
</evidence>
<keyword evidence="5 14" id="KW-1003">Cell membrane</keyword>
<keyword evidence="10 14" id="KW-0560">Oxidoreductase</keyword>
<accession>A0A1V2EWF6</accession>
<evidence type="ECO:0000256" key="9">
    <source>
        <dbReference type="ARBA" id="ARBA00022989"/>
    </source>
</evidence>
<dbReference type="PANTHER" id="PTHR40255:SF1">
    <property type="entry name" value="PROTOPORPHYRINOGEN IX OXIDASE"/>
    <property type="match status" value="1"/>
</dbReference>
<keyword evidence="11 14" id="KW-0408">Iron</keyword>
<feature type="binding site" description="axial binding residue" evidence="14">
    <location>
        <position position="17"/>
    </location>
    <ligand>
        <name>heme</name>
        <dbReference type="ChEBI" id="CHEBI:30413"/>
    </ligand>
    <ligandPart>
        <name>Fe</name>
        <dbReference type="ChEBI" id="CHEBI:18248"/>
    </ligandPart>
</feature>
<keyword evidence="8 14" id="KW-0479">Metal-binding</keyword>
<evidence type="ECO:0000313" key="16">
    <source>
        <dbReference type="EMBL" id="ONF96484.1"/>
    </source>
</evidence>
<name>A0A1V2EWF6_9SPHN</name>
<feature type="transmembrane region" description="Helical" evidence="14">
    <location>
        <begin position="12"/>
        <end position="31"/>
    </location>
</feature>
<evidence type="ECO:0000256" key="6">
    <source>
        <dbReference type="ARBA" id="ARBA00022617"/>
    </source>
</evidence>
<evidence type="ECO:0000256" key="3">
    <source>
        <dbReference type="ARBA" id="ARBA00006501"/>
    </source>
</evidence>
<dbReference type="EMBL" id="MPSB01000004">
    <property type="protein sequence ID" value="ONF96484.1"/>
    <property type="molecule type" value="Genomic_DNA"/>
</dbReference>
<dbReference type="GO" id="GO:0070818">
    <property type="term" value="F:protoporphyrinogen oxidase activity"/>
    <property type="evidence" value="ECO:0007669"/>
    <property type="project" value="UniProtKB-UniRule"/>
</dbReference>
<dbReference type="OrthoDB" id="9800824at2"/>
<evidence type="ECO:0000256" key="11">
    <source>
        <dbReference type="ARBA" id="ARBA00023004"/>
    </source>
</evidence>
<dbReference type="Proteomes" id="UP000188729">
    <property type="component" value="Unassembled WGS sequence"/>
</dbReference>
<dbReference type="AlphaFoldDB" id="A0A1V2EWF6"/>
<feature type="binding site" description="axial binding residue" evidence="14">
    <location>
        <position position="96"/>
    </location>
    <ligand>
        <name>heme</name>
        <dbReference type="ChEBI" id="CHEBI:30413"/>
    </ligand>
    <ligandPart>
        <name>Fe</name>
        <dbReference type="ChEBI" id="CHEBI:18248"/>
    </ligandPart>
</feature>
<reference evidence="16 17" key="1">
    <citation type="submission" date="2016-11" db="EMBL/GenBank/DDBJ databases">
        <title>Genome sequence of Sphingomonas jeddahensis G39.</title>
        <authorList>
            <person name="Poehlein A."/>
            <person name="Wuebbeler J.H."/>
            <person name="Steinbuechel A."/>
            <person name="Daniel R."/>
        </authorList>
    </citation>
    <scope>NUCLEOTIDE SEQUENCE [LARGE SCALE GENOMIC DNA]</scope>
    <source>
        <strain evidence="16 17">G39</strain>
    </source>
</reference>
<evidence type="ECO:0000256" key="12">
    <source>
        <dbReference type="ARBA" id="ARBA00023136"/>
    </source>
</evidence>
<evidence type="ECO:0000256" key="5">
    <source>
        <dbReference type="ARBA" id="ARBA00022475"/>
    </source>
</evidence>
<dbReference type="InterPro" id="IPR005265">
    <property type="entry name" value="HemJ-like"/>
</dbReference>
<dbReference type="STRING" id="1915074.SPHI_12690"/>
<comment type="caution">
    <text evidence="16">The sequence shown here is derived from an EMBL/GenBank/DDBJ whole genome shotgun (WGS) entry which is preliminary data.</text>
</comment>
<keyword evidence="9 14" id="KW-1133">Transmembrane helix</keyword>
<sequence length="152" mass="16842">MGIGFLGAAYLWVKAAHIIFVIFWMAGMFIFPRYLVHHQEGLGDPGEEARWTLREKKLRHIILTPAMIAVWVIGLVLAVNAGLLAGIQGLAWLHAKLFVVFLLSGYHGWAIGYSKRLAKGVAGLSNRRLRMMNEVPALAVTIIVILAVVKPF</sequence>
<dbReference type="Pfam" id="PF03653">
    <property type="entry name" value="UPF0093"/>
    <property type="match status" value="1"/>
</dbReference>
<organism evidence="16 17">
    <name type="scientific">Sphingomonas jeddahensis</name>
    <dbReference type="NCBI Taxonomy" id="1915074"/>
    <lineage>
        <taxon>Bacteria</taxon>
        <taxon>Pseudomonadati</taxon>
        <taxon>Pseudomonadota</taxon>
        <taxon>Alphaproteobacteria</taxon>
        <taxon>Sphingomonadales</taxon>
        <taxon>Sphingomonadaceae</taxon>
        <taxon>Sphingomonas</taxon>
    </lineage>
</organism>
<dbReference type="GO" id="GO:0005886">
    <property type="term" value="C:plasma membrane"/>
    <property type="evidence" value="ECO:0007669"/>
    <property type="project" value="UniProtKB-SubCell"/>
</dbReference>